<evidence type="ECO:0000313" key="7">
    <source>
        <dbReference type="Proteomes" id="UP000000598"/>
    </source>
</evidence>
<evidence type="ECO:0000256" key="1">
    <source>
        <dbReference type="ARBA" id="ARBA00022723"/>
    </source>
</evidence>
<dbReference type="STRING" id="284590.Q6CR88"/>
<keyword evidence="1" id="KW-0479">Metal-binding</keyword>
<feature type="domain" description="AN1-type" evidence="5">
    <location>
        <begin position="8"/>
        <end position="54"/>
    </location>
</feature>
<dbReference type="Gene3D" id="4.10.1110.10">
    <property type="entry name" value="AN1-like Zinc finger"/>
    <property type="match status" value="1"/>
</dbReference>
<dbReference type="PANTHER" id="PTHR14677:SF40">
    <property type="entry name" value="CDC48-ASSOCIATED UBIQUITIN-LIKE_ZINC FINGER PROTEIN 1"/>
    <property type="match status" value="1"/>
</dbReference>
<evidence type="ECO:0000256" key="3">
    <source>
        <dbReference type="ARBA" id="ARBA00022833"/>
    </source>
</evidence>
<dbReference type="GO" id="GO:0008270">
    <property type="term" value="F:zinc ion binding"/>
    <property type="evidence" value="ECO:0007669"/>
    <property type="project" value="UniProtKB-KW"/>
</dbReference>
<protein>
    <submittedName>
        <fullName evidence="6">KLLA0D10978p</fullName>
    </submittedName>
</protein>
<dbReference type="InParanoid" id="Q6CR88"/>
<dbReference type="InterPro" id="IPR000058">
    <property type="entry name" value="Znf_AN1"/>
</dbReference>
<dbReference type="KEGG" id="kla:KLLA0_D10978g"/>
<proteinExistence type="predicted"/>
<dbReference type="PaxDb" id="284590-Q6CR88"/>
<sequence length="270" mass="29760">MTKEVGMLDVGTHCSFCRQTDFLPFHCSACNGDFCANHRLKEDHHCESLKIGKNSRSSVTVSIPAAAAAAVTPKKDNGGSFFQSLLPARAPDRIKTMMQEDNSKPPVDNLKSKLFNSKTSSSRVAIDKLRHFFAKNGKLFESKKSTTKFSSANKLIQVTKMKRTAKGDDSIPVANRIYAWCYVVADSSDKKPIANEVFINKMWPIGRALDSLASVLNVKNSNIDHSISTDEKLFLYKGDASTQHLLPSSARVNATIQEGDTLYLVRGLGR</sequence>
<dbReference type="InterPro" id="IPR035896">
    <property type="entry name" value="AN1-like_Znf"/>
</dbReference>
<dbReference type="Pfam" id="PF01428">
    <property type="entry name" value="zf-AN1"/>
    <property type="match status" value="1"/>
</dbReference>
<dbReference type="SMART" id="SM00154">
    <property type="entry name" value="ZnF_AN1"/>
    <property type="match status" value="1"/>
</dbReference>
<dbReference type="eggNOG" id="KOG3183">
    <property type="taxonomic scope" value="Eukaryota"/>
</dbReference>
<keyword evidence="3" id="KW-0862">Zinc</keyword>
<dbReference type="HOGENOM" id="CLU_052358_2_1_1"/>
<dbReference type="AlphaFoldDB" id="Q6CR88"/>
<gene>
    <name evidence="6" type="ORF">KLLA0_D10978g</name>
</gene>
<accession>Q6CR88</accession>
<evidence type="ECO:0000256" key="2">
    <source>
        <dbReference type="ARBA" id="ARBA00022771"/>
    </source>
</evidence>
<dbReference type="GO" id="GO:0005737">
    <property type="term" value="C:cytoplasm"/>
    <property type="evidence" value="ECO:0007669"/>
    <property type="project" value="TreeGrafter"/>
</dbReference>
<keyword evidence="2 4" id="KW-0863">Zinc-finger</keyword>
<dbReference type="FunCoup" id="Q6CR88">
    <property type="interactions" value="238"/>
</dbReference>
<name>Q6CR88_KLULA</name>
<evidence type="ECO:0000259" key="5">
    <source>
        <dbReference type="PROSITE" id="PS51039"/>
    </source>
</evidence>
<organism evidence="6 7">
    <name type="scientific">Kluyveromyces lactis (strain ATCC 8585 / CBS 2359 / DSM 70799 / NBRC 1267 / NRRL Y-1140 / WM37)</name>
    <name type="common">Yeast</name>
    <name type="synonym">Candida sphaerica</name>
    <dbReference type="NCBI Taxonomy" id="284590"/>
    <lineage>
        <taxon>Eukaryota</taxon>
        <taxon>Fungi</taxon>
        <taxon>Dikarya</taxon>
        <taxon>Ascomycota</taxon>
        <taxon>Saccharomycotina</taxon>
        <taxon>Saccharomycetes</taxon>
        <taxon>Saccharomycetales</taxon>
        <taxon>Saccharomycetaceae</taxon>
        <taxon>Kluyveromyces</taxon>
    </lineage>
</organism>
<dbReference type="PROSITE" id="PS51039">
    <property type="entry name" value="ZF_AN1"/>
    <property type="match status" value="1"/>
</dbReference>
<dbReference type="SUPFAM" id="SSF118310">
    <property type="entry name" value="AN1-like Zinc finger"/>
    <property type="match status" value="1"/>
</dbReference>
<dbReference type="EMBL" id="CR382124">
    <property type="protein sequence ID" value="CAH00647.1"/>
    <property type="molecule type" value="Genomic_DNA"/>
</dbReference>
<keyword evidence="7" id="KW-1185">Reference proteome</keyword>
<dbReference type="PANTHER" id="PTHR14677">
    <property type="entry name" value="ARSENITE INDUCUBLE RNA ASSOCIATED PROTEIN AIP-1-RELATED"/>
    <property type="match status" value="1"/>
</dbReference>
<reference evidence="6 7" key="1">
    <citation type="journal article" date="2004" name="Nature">
        <title>Genome evolution in yeasts.</title>
        <authorList>
            <consortium name="Genolevures"/>
            <person name="Dujon B."/>
            <person name="Sherman D."/>
            <person name="Fischer G."/>
            <person name="Durrens P."/>
            <person name="Casaregola S."/>
            <person name="Lafontaine I."/>
            <person name="de Montigny J."/>
            <person name="Marck C."/>
            <person name="Neuveglise C."/>
            <person name="Talla E."/>
            <person name="Goffard N."/>
            <person name="Frangeul L."/>
            <person name="Aigle M."/>
            <person name="Anthouard V."/>
            <person name="Babour A."/>
            <person name="Barbe V."/>
            <person name="Barnay S."/>
            <person name="Blanchin S."/>
            <person name="Beckerich J.M."/>
            <person name="Beyne E."/>
            <person name="Bleykasten C."/>
            <person name="Boisrame A."/>
            <person name="Boyer J."/>
            <person name="Cattolico L."/>
            <person name="Confanioleri F."/>
            <person name="de Daruvar A."/>
            <person name="Despons L."/>
            <person name="Fabre E."/>
            <person name="Fairhead C."/>
            <person name="Ferry-Dumazet H."/>
            <person name="Groppi A."/>
            <person name="Hantraye F."/>
            <person name="Hennequin C."/>
            <person name="Jauniaux N."/>
            <person name="Joyet P."/>
            <person name="Kachouri R."/>
            <person name="Kerrest A."/>
            <person name="Koszul R."/>
            <person name="Lemaire M."/>
            <person name="Lesur I."/>
            <person name="Ma L."/>
            <person name="Muller H."/>
            <person name="Nicaud J.M."/>
            <person name="Nikolski M."/>
            <person name="Oztas S."/>
            <person name="Ozier-Kalogeropoulos O."/>
            <person name="Pellenz S."/>
            <person name="Potier S."/>
            <person name="Richard G.F."/>
            <person name="Straub M.L."/>
            <person name="Suleau A."/>
            <person name="Swennene D."/>
            <person name="Tekaia F."/>
            <person name="Wesolowski-Louvel M."/>
            <person name="Westhof E."/>
            <person name="Wirth B."/>
            <person name="Zeniou-Meyer M."/>
            <person name="Zivanovic I."/>
            <person name="Bolotin-Fukuhara M."/>
            <person name="Thierry A."/>
            <person name="Bouchier C."/>
            <person name="Caudron B."/>
            <person name="Scarpelli C."/>
            <person name="Gaillardin C."/>
            <person name="Weissenbach J."/>
            <person name="Wincker P."/>
            <person name="Souciet J.L."/>
        </authorList>
    </citation>
    <scope>NUCLEOTIDE SEQUENCE [LARGE SCALE GENOMIC DNA]</scope>
    <source>
        <strain evidence="7">ATCC 8585 / CBS 2359 / DSM 70799 / NBRC 1267 / NRRL Y-1140 / WM37</strain>
    </source>
</reference>
<dbReference type="Pfam" id="PF25327">
    <property type="entry name" value="UBL_ZFAND1"/>
    <property type="match status" value="1"/>
</dbReference>
<dbReference type="OMA" id="RQYCLKH"/>
<evidence type="ECO:0000256" key="4">
    <source>
        <dbReference type="PROSITE-ProRule" id="PRU00449"/>
    </source>
</evidence>
<evidence type="ECO:0000313" key="6">
    <source>
        <dbReference type="EMBL" id="CAH00647.1"/>
    </source>
</evidence>
<dbReference type="InterPro" id="IPR057358">
    <property type="entry name" value="UBL_ZFAND1-like"/>
</dbReference>
<dbReference type="Proteomes" id="UP000000598">
    <property type="component" value="Chromosome D"/>
</dbReference>